<dbReference type="OrthoDB" id="9807574at2"/>
<dbReference type="STRING" id="1121279.SAMN02745887_02481"/>
<keyword evidence="4" id="KW-1185">Reference proteome</keyword>
<sequence length="196" mass="20977">MQGKTLAILTSLLFASQAFAAEGDWLVRGRLIQVAPSVSTTGALATLDVDVDKQVVPELDFTYMLTNNLGAELILGTARHEVSAGGTSLGKVNHLPPTLTLQYHFTPEATFRPYAGVGVNYTRFYNVDLPGLQVDKNSFGGSLQIGADYAINKDWFVNLDLKKIYIKTDVSTAGGADLGTLKINPLVIGLGVGTKF</sequence>
<accession>A0A1K2HL97</accession>
<evidence type="ECO:0000313" key="4">
    <source>
        <dbReference type="Proteomes" id="UP000186513"/>
    </source>
</evidence>
<dbReference type="InterPro" id="IPR005618">
    <property type="entry name" value="OMPW"/>
</dbReference>
<dbReference type="PANTHER" id="PTHR36920:SF1">
    <property type="entry name" value="OUTER MEMBRANE PROTEIN W"/>
    <property type="match status" value="1"/>
</dbReference>
<dbReference type="GO" id="GO:0055085">
    <property type="term" value="P:transmembrane transport"/>
    <property type="evidence" value="ECO:0007669"/>
    <property type="project" value="TreeGrafter"/>
</dbReference>
<organism evidence="3 4">
    <name type="scientific">Chitinimonas taiwanensis DSM 18899</name>
    <dbReference type="NCBI Taxonomy" id="1121279"/>
    <lineage>
        <taxon>Bacteria</taxon>
        <taxon>Pseudomonadati</taxon>
        <taxon>Pseudomonadota</taxon>
        <taxon>Betaproteobacteria</taxon>
        <taxon>Neisseriales</taxon>
        <taxon>Chitinibacteraceae</taxon>
        <taxon>Chitinimonas</taxon>
    </lineage>
</organism>
<dbReference type="Pfam" id="PF03922">
    <property type="entry name" value="OmpW"/>
    <property type="match status" value="1"/>
</dbReference>
<dbReference type="AlphaFoldDB" id="A0A1K2HL97"/>
<dbReference type="PANTHER" id="PTHR36920">
    <property type="match status" value="1"/>
</dbReference>
<feature type="chain" id="PRO_5009678497" evidence="2">
    <location>
        <begin position="21"/>
        <end position="196"/>
    </location>
</feature>
<dbReference type="Proteomes" id="UP000186513">
    <property type="component" value="Unassembled WGS sequence"/>
</dbReference>
<dbReference type="SUPFAM" id="SSF56925">
    <property type="entry name" value="OMPA-like"/>
    <property type="match status" value="1"/>
</dbReference>
<dbReference type="EMBL" id="FPKR01000009">
    <property type="protein sequence ID" value="SFZ77543.1"/>
    <property type="molecule type" value="Genomic_DNA"/>
</dbReference>
<evidence type="ECO:0000313" key="3">
    <source>
        <dbReference type="EMBL" id="SFZ77543.1"/>
    </source>
</evidence>
<evidence type="ECO:0000256" key="2">
    <source>
        <dbReference type="SAM" id="SignalP"/>
    </source>
</evidence>
<keyword evidence="2" id="KW-0732">Signal</keyword>
<dbReference type="RefSeq" id="WP_072428986.1">
    <property type="nucleotide sequence ID" value="NZ_FPKR01000009.1"/>
</dbReference>
<comment type="subcellular location">
    <subcellularLocation>
        <location evidence="1">Cell outer membrane</location>
    </subcellularLocation>
</comment>
<dbReference type="Gene3D" id="2.40.160.20">
    <property type="match status" value="1"/>
</dbReference>
<dbReference type="GO" id="GO:0009279">
    <property type="term" value="C:cell outer membrane"/>
    <property type="evidence" value="ECO:0007669"/>
    <property type="project" value="UniProtKB-SubCell"/>
</dbReference>
<protein>
    <submittedName>
        <fullName evidence="3">Outer membrane protein</fullName>
    </submittedName>
</protein>
<dbReference type="InterPro" id="IPR011250">
    <property type="entry name" value="OMP/PagP_B-barrel"/>
</dbReference>
<proteinExistence type="predicted"/>
<name>A0A1K2HL97_9NEIS</name>
<reference evidence="3 4" key="1">
    <citation type="submission" date="2016-11" db="EMBL/GenBank/DDBJ databases">
        <authorList>
            <person name="Jaros S."/>
            <person name="Januszkiewicz K."/>
            <person name="Wedrychowicz H."/>
        </authorList>
    </citation>
    <scope>NUCLEOTIDE SEQUENCE [LARGE SCALE GENOMIC DNA]</scope>
    <source>
        <strain evidence="3 4">DSM 18899</strain>
    </source>
</reference>
<feature type="signal peptide" evidence="2">
    <location>
        <begin position="1"/>
        <end position="20"/>
    </location>
</feature>
<evidence type="ECO:0000256" key="1">
    <source>
        <dbReference type="ARBA" id="ARBA00004442"/>
    </source>
</evidence>
<gene>
    <name evidence="3" type="ORF">SAMN02745887_02481</name>
</gene>